<dbReference type="Gene3D" id="1.10.510.10">
    <property type="entry name" value="Transferase(Phosphotransferase) domain 1"/>
    <property type="match status" value="1"/>
</dbReference>
<protein>
    <recommendedName>
        <fullName evidence="3">Protein kinase domain-containing protein</fullName>
    </recommendedName>
</protein>
<evidence type="ECO:0000259" key="3">
    <source>
        <dbReference type="PROSITE" id="PS50011"/>
    </source>
</evidence>
<evidence type="ECO:0000313" key="5">
    <source>
        <dbReference type="Proteomes" id="UP000445696"/>
    </source>
</evidence>
<feature type="transmembrane region" description="Helical" evidence="2">
    <location>
        <begin position="656"/>
        <end position="680"/>
    </location>
</feature>
<evidence type="ECO:0000256" key="2">
    <source>
        <dbReference type="SAM" id="Phobius"/>
    </source>
</evidence>
<dbReference type="InterPro" id="IPR000719">
    <property type="entry name" value="Prot_kinase_dom"/>
</dbReference>
<organism evidence="4 5">
    <name type="scientific">Sneathiella chungangensis</name>
    <dbReference type="NCBI Taxonomy" id="1418234"/>
    <lineage>
        <taxon>Bacteria</taxon>
        <taxon>Pseudomonadati</taxon>
        <taxon>Pseudomonadota</taxon>
        <taxon>Alphaproteobacteria</taxon>
        <taxon>Sneathiellales</taxon>
        <taxon>Sneathiellaceae</taxon>
        <taxon>Sneathiella</taxon>
    </lineage>
</organism>
<dbReference type="InterPro" id="IPR011009">
    <property type="entry name" value="Kinase-like_dom_sf"/>
</dbReference>
<dbReference type="SMART" id="SM00220">
    <property type="entry name" value="S_TKc"/>
    <property type="match status" value="1"/>
</dbReference>
<dbReference type="GO" id="GO:0005524">
    <property type="term" value="F:ATP binding"/>
    <property type="evidence" value="ECO:0007669"/>
    <property type="project" value="InterPro"/>
</dbReference>
<keyword evidence="2" id="KW-0812">Transmembrane</keyword>
<feature type="region of interest" description="Disordered" evidence="1">
    <location>
        <begin position="347"/>
        <end position="369"/>
    </location>
</feature>
<keyword evidence="2" id="KW-1133">Transmembrane helix</keyword>
<keyword evidence="5" id="KW-1185">Reference proteome</keyword>
<gene>
    <name evidence="4" type="ORF">GQF03_07235</name>
</gene>
<evidence type="ECO:0000313" key="4">
    <source>
        <dbReference type="EMBL" id="MZR22119.1"/>
    </source>
</evidence>
<name>A0A845ME16_9PROT</name>
<comment type="caution">
    <text evidence="4">The sequence shown here is derived from an EMBL/GenBank/DDBJ whole genome shotgun (WGS) entry which is preliminary data.</text>
</comment>
<reference evidence="4 5" key="1">
    <citation type="journal article" date="2014" name="Int. J. Syst. Evol. Microbiol.">
        <title>Sneathiella chungangensis sp. nov., isolated from a marine sand, and emended description of the genus Sneathiella.</title>
        <authorList>
            <person name="Siamphan C."/>
            <person name="Kim H."/>
            <person name="Lee J.S."/>
            <person name="Kim W."/>
        </authorList>
    </citation>
    <scope>NUCLEOTIDE SEQUENCE [LARGE SCALE GENOMIC DNA]</scope>
    <source>
        <strain evidence="4 5">KCTC 32476</strain>
    </source>
</reference>
<dbReference type="AlphaFoldDB" id="A0A845ME16"/>
<dbReference type="RefSeq" id="WP_161338572.1">
    <property type="nucleotide sequence ID" value="NZ_JBHSDG010000005.1"/>
</dbReference>
<dbReference type="SUPFAM" id="SSF56112">
    <property type="entry name" value="Protein kinase-like (PK-like)"/>
    <property type="match status" value="1"/>
</dbReference>
<accession>A0A845ME16</accession>
<keyword evidence="2" id="KW-0472">Membrane</keyword>
<sequence length="682" mass="75290">MSLAEKMDMPPESVPAGSGGMLEGRFRIDLSRPVDFLQGGVNMAVQAADMQDPSQERFAVVSTPYSSYRRQIAQLMMESRIPGMIDLLARGTVRFSETDVRYVSVFDLPRGGRLFTDSEGAIAENLVLDYVLPPVSAALLTLHRAGLTHRAIRADNLFFADAERSQVIVGEAITTAPGSLQPDVYEPQESASAHPYGRGDGTPADDIYAVGILMLHLLTGRLPGADMSADEIYRGKLGQGTFALLAEDLDLSSRISDVLAGLLHDDPKRRWNVETLINWRDAIKESPRRGRGDRRAFSKILFDGEEYNSPRLLAHEMTKRPKSAVELLQSGRLEKWVRNSLRDEDASKEISHIQSSSAGAPRGQKRNGTTAVTQATRLLDPDGPLWYRNVSFTRGAIGNLMLQAYQLDDTEMKKSIAELFESGLLLTMAVSEIRENKEKRAEWMSESAISNCFDYMKRSRDLGYGLERCLYELNPVTPCLSPLVLGSHVKNVPDFLTIAEKKLVSANGQGNPFDRHAAAFIASKSKGLDKYLKTLSYHAPGSVPHTLVQLKLFAKLQAVAHPAPLPGFAAWAEEMLKPVFAKIRSRLRREVISQRFKEAKKSGNLETILTATDIERQIAADSREYENALATATQADQMAAFLANGTEHRRAAANHYGAWITSVLSVTSLITSMVLSALYFMG</sequence>
<feature type="region of interest" description="Disordered" evidence="1">
    <location>
        <begin position="179"/>
        <end position="198"/>
    </location>
</feature>
<dbReference type="GO" id="GO:0004672">
    <property type="term" value="F:protein kinase activity"/>
    <property type="evidence" value="ECO:0007669"/>
    <property type="project" value="InterPro"/>
</dbReference>
<dbReference type="OrthoDB" id="7166208at2"/>
<dbReference type="PROSITE" id="PS50011">
    <property type="entry name" value="PROTEIN_KINASE_DOM"/>
    <property type="match status" value="1"/>
</dbReference>
<proteinExistence type="predicted"/>
<dbReference type="EMBL" id="WTVA01000003">
    <property type="protein sequence ID" value="MZR22119.1"/>
    <property type="molecule type" value="Genomic_DNA"/>
</dbReference>
<feature type="domain" description="Protein kinase" evidence="3">
    <location>
        <begin position="30"/>
        <end position="283"/>
    </location>
</feature>
<dbReference type="Proteomes" id="UP000445696">
    <property type="component" value="Unassembled WGS sequence"/>
</dbReference>
<evidence type="ECO:0000256" key="1">
    <source>
        <dbReference type="SAM" id="MobiDB-lite"/>
    </source>
</evidence>